<evidence type="ECO:0000256" key="3">
    <source>
        <dbReference type="SAM" id="SignalP"/>
    </source>
</evidence>
<organism evidence="5 6">
    <name type="scientific">Halocaridina rubra</name>
    <name type="common">Hawaiian red shrimp</name>
    <dbReference type="NCBI Taxonomy" id="373956"/>
    <lineage>
        <taxon>Eukaryota</taxon>
        <taxon>Metazoa</taxon>
        <taxon>Ecdysozoa</taxon>
        <taxon>Arthropoda</taxon>
        <taxon>Crustacea</taxon>
        <taxon>Multicrustacea</taxon>
        <taxon>Malacostraca</taxon>
        <taxon>Eumalacostraca</taxon>
        <taxon>Eucarida</taxon>
        <taxon>Decapoda</taxon>
        <taxon>Pleocyemata</taxon>
        <taxon>Caridea</taxon>
        <taxon>Atyoidea</taxon>
        <taxon>Atyidae</taxon>
        <taxon>Halocaridina</taxon>
    </lineage>
</organism>
<evidence type="ECO:0000313" key="6">
    <source>
        <dbReference type="Proteomes" id="UP001381693"/>
    </source>
</evidence>
<feature type="transmembrane region" description="Helical" evidence="2">
    <location>
        <begin position="168"/>
        <end position="196"/>
    </location>
</feature>
<sequence length="197" mass="21974">MLRILLITSLVGLALSEKQDFSLCFKGSEEIGDTCMSVQANGETSTIYYHVTESSDYEDVKTLEDYNVGLAASRVASQEACYVRRLVKSYSATVDYLVANNNRPAVKAEAEAKVAAVPCENPEEEIGSELTNFCGDLSVYKLMKPEKEERQVDNVEKRQININFTRCVLLLFIPVCYTTTLTLPTGLTVTFGWFFFG</sequence>
<dbReference type="PROSITE" id="PS50869">
    <property type="entry name" value="BRICHOS"/>
    <property type="match status" value="1"/>
</dbReference>
<evidence type="ECO:0000256" key="1">
    <source>
        <dbReference type="ARBA" id="ARBA00023157"/>
    </source>
</evidence>
<dbReference type="InterPro" id="IPR007084">
    <property type="entry name" value="BRICHOS_dom"/>
</dbReference>
<feature type="signal peptide" evidence="3">
    <location>
        <begin position="1"/>
        <end position="16"/>
    </location>
</feature>
<dbReference type="Proteomes" id="UP001381693">
    <property type="component" value="Unassembled WGS sequence"/>
</dbReference>
<comment type="caution">
    <text evidence="5">The sequence shown here is derived from an EMBL/GenBank/DDBJ whole genome shotgun (WGS) entry which is preliminary data.</text>
</comment>
<keyword evidence="2" id="KW-0472">Membrane</keyword>
<keyword evidence="2" id="KW-0812">Transmembrane</keyword>
<dbReference type="AlphaFoldDB" id="A0AAN8WTI2"/>
<keyword evidence="1" id="KW-1015">Disulfide bond</keyword>
<keyword evidence="3" id="KW-0732">Signal</keyword>
<feature type="chain" id="PRO_5043012221" description="BRICHOS domain-containing protein" evidence="3">
    <location>
        <begin position="17"/>
        <end position="197"/>
    </location>
</feature>
<evidence type="ECO:0000256" key="2">
    <source>
        <dbReference type="SAM" id="Phobius"/>
    </source>
</evidence>
<keyword evidence="2" id="KW-1133">Transmembrane helix</keyword>
<dbReference type="Pfam" id="PF04089">
    <property type="entry name" value="BRICHOS"/>
    <property type="match status" value="1"/>
</dbReference>
<keyword evidence="6" id="KW-1185">Reference proteome</keyword>
<accession>A0AAN8WTI2</accession>
<proteinExistence type="predicted"/>
<evidence type="ECO:0000313" key="5">
    <source>
        <dbReference type="EMBL" id="KAK7068163.1"/>
    </source>
</evidence>
<reference evidence="5 6" key="1">
    <citation type="submission" date="2023-11" db="EMBL/GenBank/DDBJ databases">
        <title>Halocaridina rubra genome assembly.</title>
        <authorList>
            <person name="Smith C."/>
        </authorList>
    </citation>
    <scope>NUCLEOTIDE SEQUENCE [LARGE SCALE GENOMIC DNA]</scope>
    <source>
        <strain evidence="5">EP-1</strain>
        <tissue evidence="5">Whole</tissue>
    </source>
</reference>
<gene>
    <name evidence="5" type="ORF">SK128_023213</name>
</gene>
<evidence type="ECO:0000259" key="4">
    <source>
        <dbReference type="PROSITE" id="PS50869"/>
    </source>
</evidence>
<dbReference type="EMBL" id="JAXCGZ010017400">
    <property type="protein sequence ID" value="KAK7068163.1"/>
    <property type="molecule type" value="Genomic_DNA"/>
</dbReference>
<name>A0AAN8WTI2_HALRR</name>
<feature type="domain" description="BRICHOS" evidence="4">
    <location>
        <begin position="54"/>
        <end position="142"/>
    </location>
</feature>
<protein>
    <recommendedName>
        <fullName evidence="4">BRICHOS domain-containing protein</fullName>
    </recommendedName>
</protein>